<reference evidence="4" key="1">
    <citation type="submission" date="2014-07" db="EMBL/GenBank/DDBJ databases">
        <title>Identification of a novel salt tolerance gene in wild soybean by whole-genome sequencing.</title>
        <authorList>
            <person name="Lam H.-M."/>
            <person name="Qi X."/>
            <person name="Li M.-W."/>
            <person name="Liu X."/>
            <person name="Xie M."/>
            <person name="Ni M."/>
            <person name="Xu X."/>
        </authorList>
    </citation>
    <scope>NUCLEOTIDE SEQUENCE [LARGE SCALE GENOMIC DNA]</scope>
    <source>
        <tissue evidence="4">Root</tissue>
    </source>
</reference>
<dbReference type="Proteomes" id="UP000053555">
    <property type="component" value="Unassembled WGS sequence"/>
</dbReference>
<organism evidence="4">
    <name type="scientific">Glycine soja</name>
    <name type="common">Wild soybean</name>
    <dbReference type="NCBI Taxonomy" id="3848"/>
    <lineage>
        <taxon>Eukaryota</taxon>
        <taxon>Viridiplantae</taxon>
        <taxon>Streptophyta</taxon>
        <taxon>Embryophyta</taxon>
        <taxon>Tracheophyta</taxon>
        <taxon>Spermatophyta</taxon>
        <taxon>Magnoliopsida</taxon>
        <taxon>eudicotyledons</taxon>
        <taxon>Gunneridae</taxon>
        <taxon>Pentapetalae</taxon>
        <taxon>rosids</taxon>
        <taxon>fabids</taxon>
        <taxon>Fabales</taxon>
        <taxon>Fabaceae</taxon>
        <taxon>Papilionoideae</taxon>
        <taxon>50 kb inversion clade</taxon>
        <taxon>NPAAA clade</taxon>
        <taxon>indigoferoid/millettioid clade</taxon>
        <taxon>Phaseoleae</taxon>
        <taxon>Glycine</taxon>
        <taxon>Glycine subgen. Soja</taxon>
    </lineage>
</organism>
<dbReference type="InterPro" id="IPR002347">
    <property type="entry name" value="SDR_fam"/>
</dbReference>
<dbReference type="EMBL" id="KN668339">
    <property type="protein sequence ID" value="KHN05398.1"/>
    <property type="molecule type" value="Genomic_DNA"/>
</dbReference>
<dbReference type="Pfam" id="PF00106">
    <property type="entry name" value="adh_short"/>
    <property type="match status" value="1"/>
</dbReference>
<keyword evidence="2" id="KW-0521">NADP</keyword>
<dbReference type="SUPFAM" id="SSF51735">
    <property type="entry name" value="NAD(P)-binding Rossmann-fold domains"/>
    <property type="match status" value="1"/>
</dbReference>
<feature type="non-terminal residue" evidence="4">
    <location>
        <position position="1"/>
    </location>
</feature>
<accession>A0A0B2PCK3</accession>
<name>A0A0B2PCK3_GLYSO</name>
<feature type="non-terminal residue" evidence="4">
    <location>
        <position position="77"/>
    </location>
</feature>
<dbReference type="GO" id="GO:0016491">
    <property type="term" value="F:oxidoreductase activity"/>
    <property type="evidence" value="ECO:0007669"/>
    <property type="project" value="UniProtKB-KW"/>
</dbReference>
<keyword evidence="3" id="KW-0560">Oxidoreductase</keyword>
<evidence type="ECO:0000313" key="4">
    <source>
        <dbReference type="EMBL" id="KHN05398.1"/>
    </source>
</evidence>
<gene>
    <name evidence="4" type="ORF">glysoja_044722</name>
</gene>
<evidence type="ECO:0000256" key="3">
    <source>
        <dbReference type="ARBA" id="ARBA00023002"/>
    </source>
</evidence>
<proteinExistence type="inferred from homology"/>
<dbReference type="GO" id="GO:0016020">
    <property type="term" value="C:membrane"/>
    <property type="evidence" value="ECO:0007669"/>
    <property type="project" value="TreeGrafter"/>
</dbReference>
<dbReference type="Gene3D" id="3.40.50.720">
    <property type="entry name" value="NAD(P)-binding Rossmann-like Domain"/>
    <property type="match status" value="1"/>
</dbReference>
<dbReference type="AlphaFoldDB" id="A0A0B2PCK3"/>
<protein>
    <submittedName>
        <fullName evidence="4">(+)-neomenthol dehydrogenase</fullName>
    </submittedName>
</protein>
<dbReference type="InterPro" id="IPR036291">
    <property type="entry name" value="NAD(P)-bd_dom_sf"/>
</dbReference>
<dbReference type="PANTHER" id="PTHR43490:SF91">
    <property type="entry name" value="NAD(P)-BINDING ROSSMANN-FOLD PROTEIN"/>
    <property type="match status" value="1"/>
</dbReference>
<dbReference type="PANTHER" id="PTHR43490">
    <property type="entry name" value="(+)-NEOMENTHOL DEHYDROGENASE"/>
    <property type="match status" value="1"/>
</dbReference>
<evidence type="ECO:0000256" key="2">
    <source>
        <dbReference type="ARBA" id="ARBA00022857"/>
    </source>
</evidence>
<evidence type="ECO:0000256" key="1">
    <source>
        <dbReference type="ARBA" id="ARBA00006484"/>
    </source>
</evidence>
<sequence>GSNKGIGLEIVKQLASVGIKMVLTTRNEERDLQAQETLKASGLSHLVLFHQVDVANSTSVVASLADFIKYKFWKLDI</sequence>
<comment type="similarity">
    <text evidence="1">Belongs to the short-chain dehydrogenases/reductases (SDR) family.</text>
</comment>